<dbReference type="InterPro" id="IPR010998">
    <property type="entry name" value="Integrase_recombinase_N"/>
</dbReference>
<feature type="domain" description="Tyr recombinase" evidence="6">
    <location>
        <begin position="168"/>
        <end position="349"/>
    </location>
</feature>
<name>A0A1G5VJF8_9FIRM</name>
<evidence type="ECO:0000256" key="1">
    <source>
        <dbReference type="ARBA" id="ARBA00008857"/>
    </source>
</evidence>
<dbReference type="InterPro" id="IPR028259">
    <property type="entry name" value="AP2-like_int_N"/>
</dbReference>
<dbReference type="Gene3D" id="1.10.443.10">
    <property type="entry name" value="Intergrase catalytic core"/>
    <property type="match status" value="1"/>
</dbReference>
<evidence type="ECO:0000256" key="4">
    <source>
        <dbReference type="ARBA" id="ARBA00023172"/>
    </source>
</evidence>
<feature type="domain" description="Core-binding (CB)" evidence="7">
    <location>
        <begin position="65"/>
        <end position="145"/>
    </location>
</feature>
<dbReference type="Proteomes" id="UP000199689">
    <property type="component" value="Unassembled WGS sequence"/>
</dbReference>
<dbReference type="GO" id="GO:0006310">
    <property type="term" value="P:DNA recombination"/>
    <property type="evidence" value="ECO:0007669"/>
    <property type="project" value="UniProtKB-KW"/>
</dbReference>
<dbReference type="PANTHER" id="PTHR30349:SF64">
    <property type="entry name" value="PROPHAGE INTEGRASE INTD-RELATED"/>
    <property type="match status" value="1"/>
</dbReference>
<dbReference type="PANTHER" id="PTHR30349">
    <property type="entry name" value="PHAGE INTEGRASE-RELATED"/>
    <property type="match status" value="1"/>
</dbReference>
<dbReference type="SUPFAM" id="SSF56349">
    <property type="entry name" value="DNA breaking-rejoining enzymes"/>
    <property type="match status" value="1"/>
</dbReference>
<evidence type="ECO:0000256" key="2">
    <source>
        <dbReference type="ARBA" id="ARBA00022908"/>
    </source>
</evidence>
<dbReference type="InterPro" id="IPR013762">
    <property type="entry name" value="Integrase-like_cat_sf"/>
</dbReference>
<dbReference type="OrthoDB" id="9785687at2"/>
<evidence type="ECO:0000259" key="6">
    <source>
        <dbReference type="PROSITE" id="PS51898"/>
    </source>
</evidence>
<dbReference type="STRING" id="209880.SAMN02910343_00627"/>
<dbReference type="GO" id="GO:0015074">
    <property type="term" value="P:DNA integration"/>
    <property type="evidence" value="ECO:0007669"/>
    <property type="project" value="UniProtKB-KW"/>
</dbReference>
<gene>
    <name evidence="8" type="ORF">SAMN02910343_00627</name>
</gene>
<dbReference type="Pfam" id="PF00589">
    <property type="entry name" value="Phage_integrase"/>
    <property type="match status" value="1"/>
</dbReference>
<dbReference type="Gene3D" id="1.10.150.130">
    <property type="match status" value="1"/>
</dbReference>
<dbReference type="EMBL" id="FMXA01000007">
    <property type="protein sequence ID" value="SDA45195.1"/>
    <property type="molecule type" value="Genomic_DNA"/>
</dbReference>
<dbReference type="InterPro" id="IPR050090">
    <property type="entry name" value="Tyrosine_recombinase_XerCD"/>
</dbReference>
<comment type="similarity">
    <text evidence="1">Belongs to the 'phage' integrase family.</text>
</comment>
<protein>
    <submittedName>
        <fullName evidence="8">Site-specific recombinase XerD</fullName>
    </submittedName>
</protein>
<dbReference type="InterPro" id="IPR004107">
    <property type="entry name" value="Integrase_SAM-like_N"/>
</dbReference>
<keyword evidence="3 5" id="KW-0238">DNA-binding</keyword>
<dbReference type="AlphaFoldDB" id="A0A1G5VJF8"/>
<dbReference type="InterPro" id="IPR044068">
    <property type="entry name" value="CB"/>
</dbReference>
<dbReference type="RefSeq" id="WP_091363762.1">
    <property type="nucleotide sequence ID" value="NZ_FMXA01000007.1"/>
</dbReference>
<dbReference type="GeneID" id="87755663"/>
<dbReference type="InterPro" id="IPR011010">
    <property type="entry name" value="DNA_brk_join_enz"/>
</dbReference>
<accession>A0A1G5VJF8</accession>
<dbReference type="GO" id="GO:0003677">
    <property type="term" value="F:DNA binding"/>
    <property type="evidence" value="ECO:0007669"/>
    <property type="project" value="UniProtKB-UniRule"/>
</dbReference>
<keyword evidence="4" id="KW-0233">DNA recombination</keyword>
<dbReference type="Pfam" id="PF14657">
    <property type="entry name" value="Arm-DNA-bind_4"/>
    <property type="match status" value="1"/>
</dbReference>
<organism evidence="8 9">
    <name type="scientific">Allisonella histaminiformans</name>
    <dbReference type="NCBI Taxonomy" id="209880"/>
    <lineage>
        <taxon>Bacteria</taxon>
        <taxon>Bacillati</taxon>
        <taxon>Bacillota</taxon>
        <taxon>Negativicutes</taxon>
        <taxon>Veillonellales</taxon>
        <taxon>Veillonellaceae</taxon>
        <taxon>Allisonella</taxon>
    </lineage>
</organism>
<reference evidence="8 9" key="1">
    <citation type="submission" date="2016-10" db="EMBL/GenBank/DDBJ databases">
        <authorList>
            <person name="de Groot N.N."/>
        </authorList>
    </citation>
    <scope>NUCLEOTIDE SEQUENCE [LARGE SCALE GENOMIC DNA]</scope>
    <source>
        <strain evidence="8 9">DSM 15230</strain>
    </source>
</reference>
<keyword evidence="9" id="KW-1185">Reference proteome</keyword>
<dbReference type="PROSITE" id="PS51898">
    <property type="entry name" value="TYR_RECOMBINASE"/>
    <property type="match status" value="1"/>
</dbReference>
<evidence type="ECO:0000256" key="3">
    <source>
        <dbReference type="ARBA" id="ARBA00023125"/>
    </source>
</evidence>
<evidence type="ECO:0000259" key="7">
    <source>
        <dbReference type="PROSITE" id="PS51900"/>
    </source>
</evidence>
<sequence length="356" mass="41061">MDNYTFTVRKKDSGWQIILSYRDSRGKWRQISKQGFTKRSQALSASVKRDLLSKMKKTANVPENMKDITLAEFYQVFAQESKKTLTYNTLKNYRITIDRVPSLAKKRMVDITYADVVHAINSLNLSASSVNLSIAKLKVLFKYAANIYHLFPVSPIRDLPYVKDRKSKKITALTQEEFSDLLECMKNEKEEYYVICAIAGYAGLRFGEIAGLTKADIDFFAGVIHVNKQYGMVARGLYKIREPKTRNSYRDVPIPQVLLNILINYLEDRRAVRMYRRIFNVRESSYVNSRIKKYYPDCSVHQLRHTYATTLLANGLDVKTVSALIGDTVAMVIKTYIHYTDAMRKKAKKDVSRIFG</sequence>
<keyword evidence="2" id="KW-0229">DNA integration</keyword>
<proteinExistence type="inferred from homology"/>
<evidence type="ECO:0000313" key="9">
    <source>
        <dbReference type="Proteomes" id="UP000199689"/>
    </source>
</evidence>
<evidence type="ECO:0000256" key="5">
    <source>
        <dbReference type="PROSITE-ProRule" id="PRU01248"/>
    </source>
</evidence>
<dbReference type="Pfam" id="PF14659">
    <property type="entry name" value="Phage_int_SAM_3"/>
    <property type="match status" value="1"/>
</dbReference>
<evidence type="ECO:0000313" key="8">
    <source>
        <dbReference type="EMBL" id="SDA45195.1"/>
    </source>
</evidence>
<dbReference type="PROSITE" id="PS51900">
    <property type="entry name" value="CB"/>
    <property type="match status" value="1"/>
</dbReference>
<dbReference type="InterPro" id="IPR002104">
    <property type="entry name" value="Integrase_catalytic"/>
</dbReference>
<dbReference type="CDD" id="cd01189">
    <property type="entry name" value="INT_ICEBs1_C_like"/>
    <property type="match status" value="1"/>
</dbReference>